<protein>
    <recommendedName>
        <fullName evidence="6">C3H1-type domain-containing protein</fullName>
    </recommendedName>
</protein>
<feature type="region of interest" description="Disordered" evidence="5">
    <location>
        <begin position="140"/>
        <end position="159"/>
    </location>
</feature>
<dbReference type="OMA" id="THLPPIC"/>
<dbReference type="SMART" id="SM00356">
    <property type="entry name" value="ZnF_C3H1"/>
    <property type="match status" value="1"/>
</dbReference>
<keyword evidence="2 4" id="KW-0863">Zinc-finger</keyword>
<evidence type="ECO:0000259" key="6">
    <source>
        <dbReference type="PROSITE" id="PS50103"/>
    </source>
</evidence>
<feature type="compositionally biased region" description="Polar residues" evidence="5">
    <location>
        <begin position="224"/>
        <end position="234"/>
    </location>
</feature>
<feature type="region of interest" description="Disordered" evidence="5">
    <location>
        <begin position="314"/>
        <end position="351"/>
    </location>
</feature>
<keyword evidence="1 4" id="KW-0479">Metal-binding</keyword>
<proteinExistence type="predicted"/>
<dbReference type="Gramene" id="Kaladp1117s0007.1.v1.1">
    <property type="protein sequence ID" value="Kaladp1117s0007.1.v1.1"/>
    <property type="gene ID" value="Kaladp1117s0007.v1.1"/>
</dbReference>
<dbReference type="EnsemblPlants" id="Kaladp1117s0007.1.v1.1">
    <property type="protein sequence ID" value="Kaladp1117s0007.1.v1.1"/>
    <property type="gene ID" value="Kaladp1117s0007.v1.1"/>
</dbReference>
<dbReference type="AlphaFoldDB" id="A0A7N0VL87"/>
<dbReference type="Pfam" id="PF00642">
    <property type="entry name" value="zf-CCCH"/>
    <property type="match status" value="1"/>
</dbReference>
<dbReference type="PROSITE" id="PS50103">
    <property type="entry name" value="ZF_C3H1"/>
    <property type="match status" value="1"/>
</dbReference>
<keyword evidence="8" id="KW-1185">Reference proteome</keyword>
<feature type="compositionally biased region" description="Low complexity" evidence="5">
    <location>
        <begin position="150"/>
        <end position="159"/>
    </location>
</feature>
<feature type="compositionally biased region" description="Pro residues" evidence="5">
    <location>
        <begin position="320"/>
        <end position="340"/>
    </location>
</feature>
<evidence type="ECO:0000256" key="2">
    <source>
        <dbReference type="ARBA" id="ARBA00022771"/>
    </source>
</evidence>
<evidence type="ECO:0000313" key="8">
    <source>
        <dbReference type="Proteomes" id="UP000594263"/>
    </source>
</evidence>
<reference evidence="7" key="1">
    <citation type="submission" date="2021-01" db="UniProtKB">
        <authorList>
            <consortium name="EnsemblPlants"/>
        </authorList>
    </citation>
    <scope>IDENTIFICATION</scope>
</reference>
<evidence type="ECO:0000256" key="5">
    <source>
        <dbReference type="SAM" id="MobiDB-lite"/>
    </source>
</evidence>
<feature type="zinc finger region" description="C3H1-type" evidence="4">
    <location>
        <begin position="161"/>
        <end position="189"/>
    </location>
</feature>
<dbReference type="InterPro" id="IPR000571">
    <property type="entry name" value="Znf_CCCH"/>
</dbReference>
<dbReference type="GO" id="GO:0008270">
    <property type="term" value="F:zinc ion binding"/>
    <property type="evidence" value="ECO:0007669"/>
    <property type="project" value="UniProtKB-KW"/>
</dbReference>
<accession>A0A7N0VL87</accession>
<evidence type="ECO:0000256" key="3">
    <source>
        <dbReference type="ARBA" id="ARBA00022833"/>
    </source>
</evidence>
<evidence type="ECO:0000256" key="1">
    <source>
        <dbReference type="ARBA" id="ARBA00022723"/>
    </source>
</evidence>
<dbReference type="InterPro" id="IPR036855">
    <property type="entry name" value="Znf_CCCH_sf"/>
</dbReference>
<dbReference type="SUPFAM" id="SSF90229">
    <property type="entry name" value="CCCH zinc finger"/>
    <property type="match status" value="1"/>
</dbReference>
<dbReference type="Gene3D" id="4.10.1000.10">
    <property type="entry name" value="Zinc finger, CCCH-type"/>
    <property type="match status" value="1"/>
</dbReference>
<evidence type="ECO:0000256" key="4">
    <source>
        <dbReference type="PROSITE-ProRule" id="PRU00723"/>
    </source>
</evidence>
<sequence length="351" mass="38101">MENFYNNKIPMYPNRADMNSKMAGSPYTAWSGGYYNLHRMMTPPPLDPYAFDNRENIDPQLLMSWSCSSSSSGDNFSTPSAVNRPRYWGGYGNRSPLSLMESFGKSTSSSATRSPPVFANGALAMEEGVLVMDGVLVGNGHGGRQRSGKDSSGSSSSSVKSYTMDVCRSWAETGSCQYGSNCQFSHRKEDANRARFSNKGKPELEVTFPRSPFSDSSLSIFRGQNSYSSPTMSSRGVVYGRSPLGTGSADGSRSSDSQTSRTELSPVIHSDWVPQDEGIDVRPPGVENPTREEVLAYMNSIMYGPRVRKRLPVFTSICPDSPPGSPSPTPPAPTHLPPICPASNPRDSSFS</sequence>
<keyword evidence="3 4" id="KW-0862">Zinc</keyword>
<evidence type="ECO:0000313" key="7">
    <source>
        <dbReference type="EnsemblPlants" id="Kaladp1117s0007.1.v1.1"/>
    </source>
</evidence>
<feature type="region of interest" description="Disordered" evidence="5">
    <location>
        <begin position="224"/>
        <end position="267"/>
    </location>
</feature>
<organism evidence="7 8">
    <name type="scientific">Kalanchoe fedtschenkoi</name>
    <name type="common">Lavender scallops</name>
    <name type="synonym">South American air plant</name>
    <dbReference type="NCBI Taxonomy" id="63787"/>
    <lineage>
        <taxon>Eukaryota</taxon>
        <taxon>Viridiplantae</taxon>
        <taxon>Streptophyta</taxon>
        <taxon>Embryophyta</taxon>
        <taxon>Tracheophyta</taxon>
        <taxon>Spermatophyta</taxon>
        <taxon>Magnoliopsida</taxon>
        <taxon>eudicotyledons</taxon>
        <taxon>Gunneridae</taxon>
        <taxon>Pentapetalae</taxon>
        <taxon>Saxifragales</taxon>
        <taxon>Crassulaceae</taxon>
        <taxon>Kalanchoe</taxon>
    </lineage>
</organism>
<dbReference type="Proteomes" id="UP000594263">
    <property type="component" value="Unplaced"/>
</dbReference>
<feature type="domain" description="C3H1-type" evidence="6">
    <location>
        <begin position="161"/>
        <end position="189"/>
    </location>
</feature>
<feature type="compositionally biased region" description="Polar residues" evidence="5">
    <location>
        <begin position="249"/>
        <end position="263"/>
    </location>
</feature>
<name>A0A7N0VL87_KALFE</name>